<reference evidence="3" key="1">
    <citation type="journal article" date="2019" name="Int. J. Syst. Evol. Microbiol.">
        <title>The Global Catalogue of Microorganisms (GCM) 10K type strain sequencing project: providing services to taxonomists for standard genome sequencing and annotation.</title>
        <authorList>
            <consortium name="The Broad Institute Genomics Platform"/>
            <consortium name="The Broad Institute Genome Sequencing Center for Infectious Disease"/>
            <person name="Wu L."/>
            <person name="Ma J."/>
        </authorList>
    </citation>
    <scope>NUCLEOTIDE SEQUENCE [LARGE SCALE GENOMIC DNA]</scope>
    <source>
        <strain evidence="3">JCM 12607</strain>
    </source>
</reference>
<dbReference type="SUPFAM" id="SSF109854">
    <property type="entry name" value="DinB/YfiT-like putative metalloenzymes"/>
    <property type="match status" value="1"/>
</dbReference>
<feature type="domain" description="DinB-like" evidence="1">
    <location>
        <begin position="80"/>
        <end position="192"/>
    </location>
</feature>
<dbReference type="EMBL" id="JBHTGL010000008">
    <property type="protein sequence ID" value="MFD0623530.1"/>
    <property type="molecule type" value="Genomic_DNA"/>
</dbReference>
<dbReference type="InterPro" id="IPR024775">
    <property type="entry name" value="DinB-like"/>
</dbReference>
<name>A0ABW2WPU8_9ACTN</name>
<evidence type="ECO:0000313" key="2">
    <source>
        <dbReference type="EMBL" id="MFD0623530.1"/>
    </source>
</evidence>
<dbReference type="Gene3D" id="1.20.120.450">
    <property type="entry name" value="dinb family like domain"/>
    <property type="match status" value="1"/>
</dbReference>
<dbReference type="InterPro" id="IPR034660">
    <property type="entry name" value="DinB/YfiT-like"/>
</dbReference>
<accession>A0ABW2WPU8</accession>
<dbReference type="Pfam" id="PF12867">
    <property type="entry name" value="DinB_2"/>
    <property type="match status" value="1"/>
</dbReference>
<sequence>MHHERARDCRKGVLPAVNTTARSRSPLGRTPLLLPDCDWCGFTSCLVRHGTVVGLLRKYAAEWQRILTGPGLDGRRVGVPHWSPLEHGCHVRDMCLLFHKRLDAIFGTTPIAPDHRTAPDVEPAAELPDVVRRYRDEEPRQVAEELGWAAEALARRLATLTADDWDRDGAGLADSRLTVDFFTRHLLHDIAHDLAEVQRGDRSDRARPETAARHNSE</sequence>
<evidence type="ECO:0000313" key="3">
    <source>
        <dbReference type="Proteomes" id="UP001596915"/>
    </source>
</evidence>
<proteinExistence type="predicted"/>
<gene>
    <name evidence="2" type="ORF">ACFQ2K_12805</name>
</gene>
<dbReference type="Proteomes" id="UP001596915">
    <property type="component" value="Unassembled WGS sequence"/>
</dbReference>
<evidence type="ECO:0000259" key="1">
    <source>
        <dbReference type="Pfam" id="PF12867"/>
    </source>
</evidence>
<organism evidence="2 3">
    <name type="scientific">Streptomyces sanglieri</name>
    <dbReference type="NCBI Taxonomy" id="193460"/>
    <lineage>
        <taxon>Bacteria</taxon>
        <taxon>Bacillati</taxon>
        <taxon>Actinomycetota</taxon>
        <taxon>Actinomycetes</taxon>
        <taxon>Kitasatosporales</taxon>
        <taxon>Streptomycetaceae</taxon>
        <taxon>Streptomyces</taxon>
    </lineage>
</organism>
<comment type="caution">
    <text evidence="2">The sequence shown here is derived from an EMBL/GenBank/DDBJ whole genome shotgun (WGS) entry which is preliminary data.</text>
</comment>
<protein>
    <submittedName>
        <fullName evidence="2">DinB family protein</fullName>
    </submittedName>
</protein>
<keyword evidence="3" id="KW-1185">Reference proteome</keyword>